<evidence type="ECO:0000313" key="2">
    <source>
        <dbReference type="EMBL" id="RUT04209.1"/>
    </source>
</evidence>
<proteinExistence type="predicted"/>
<dbReference type="InterPro" id="IPR036259">
    <property type="entry name" value="MFS_trans_sf"/>
</dbReference>
<gene>
    <name evidence="2" type="ORF">DSM106972_044370</name>
</gene>
<keyword evidence="1" id="KW-0812">Transmembrane</keyword>
<protein>
    <submittedName>
        <fullName evidence="2">Uncharacterized protein</fullName>
    </submittedName>
</protein>
<sequence>MIRGLLSFSGRYRILHLTWFAFFLSFVIWFNIAPLATTIQQDLRLTTEQLKVLSICNESKKFCDLNFYPQCCSSNNTEQ</sequence>
<keyword evidence="3" id="KW-1185">Reference proteome</keyword>
<evidence type="ECO:0000256" key="1">
    <source>
        <dbReference type="SAM" id="Phobius"/>
    </source>
</evidence>
<accession>A0A433VDW8</accession>
<dbReference type="Proteomes" id="UP000271624">
    <property type="component" value="Unassembled WGS sequence"/>
</dbReference>
<dbReference type="SUPFAM" id="SSF103473">
    <property type="entry name" value="MFS general substrate transporter"/>
    <property type="match status" value="1"/>
</dbReference>
<reference evidence="2" key="2">
    <citation type="journal article" date="2019" name="Genome Biol. Evol.">
        <title>Day and night: Metabolic profiles and evolutionary relationships of six axenic non-marine cyanobacteria.</title>
        <authorList>
            <person name="Will S.E."/>
            <person name="Henke P."/>
            <person name="Boedeker C."/>
            <person name="Huang S."/>
            <person name="Brinkmann H."/>
            <person name="Rohde M."/>
            <person name="Jarek M."/>
            <person name="Friedl T."/>
            <person name="Seufert S."/>
            <person name="Schumacher M."/>
            <person name="Overmann J."/>
            <person name="Neumann-Schaal M."/>
            <person name="Petersen J."/>
        </authorList>
    </citation>
    <scope>NUCLEOTIDE SEQUENCE [LARGE SCALE GENOMIC DNA]</scope>
    <source>
        <strain evidence="2">PCC 7102</strain>
    </source>
</reference>
<comment type="caution">
    <text evidence="2">The sequence shown here is derived from an EMBL/GenBank/DDBJ whole genome shotgun (WGS) entry which is preliminary data.</text>
</comment>
<reference evidence="2" key="1">
    <citation type="submission" date="2018-12" db="EMBL/GenBank/DDBJ databases">
        <authorList>
            <person name="Will S."/>
            <person name="Neumann-Schaal M."/>
            <person name="Henke P."/>
        </authorList>
    </citation>
    <scope>NUCLEOTIDE SEQUENCE</scope>
    <source>
        <strain evidence="2">PCC 7102</strain>
    </source>
</reference>
<dbReference type="AlphaFoldDB" id="A0A433VDW8"/>
<keyword evidence="1" id="KW-0472">Membrane</keyword>
<dbReference type="EMBL" id="RSCL01000011">
    <property type="protein sequence ID" value="RUT04209.1"/>
    <property type="molecule type" value="Genomic_DNA"/>
</dbReference>
<name>A0A433VDW8_9CYAN</name>
<organism evidence="2 3">
    <name type="scientific">Dulcicalothrix desertica PCC 7102</name>
    <dbReference type="NCBI Taxonomy" id="232991"/>
    <lineage>
        <taxon>Bacteria</taxon>
        <taxon>Bacillati</taxon>
        <taxon>Cyanobacteriota</taxon>
        <taxon>Cyanophyceae</taxon>
        <taxon>Nostocales</taxon>
        <taxon>Calotrichaceae</taxon>
        <taxon>Dulcicalothrix</taxon>
    </lineage>
</organism>
<keyword evidence="1" id="KW-1133">Transmembrane helix</keyword>
<evidence type="ECO:0000313" key="3">
    <source>
        <dbReference type="Proteomes" id="UP000271624"/>
    </source>
</evidence>
<feature type="transmembrane region" description="Helical" evidence="1">
    <location>
        <begin position="12"/>
        <end position="32"/>
    </location>
</feature>